<dbReference type="InterPro" id="IPR050223">
    <property type="entry name" value="D-isomer_2-hydroxyacid_DH"/>
</dbReference>
<dbReference type="InterPro" id="IPR036291">
    <property type="entry name" value="NAD(P)-bd_dom_sf"/>
</dbReference>
<evidence type="ECO:0000259" key="6">
    <source>
        <dbReference type="Pfam" id="PF02826"/>
    </source>
</evidence>
<dbReference type="KEGG" id="rbu:PG1C_13185"/>
<dbReference type="SUPFAM" id="SSF52283">
    <property type="entry name" value="Formate/glycerate dehydrogenase catalytic domain-like"/>
    <property type="match status" value="1"/>
</dbReference>
<dbReference type="RefSeq" id="WP_202635231.1">
    <property type="nucleotide sequence ID" value="NZ_CP010554.1"/>
</dbReference>
<proteinExistence type="inferred from homology"/>
<dbReference type="STRING" id="1565605.PG1C_13185"/>
<accession>A0A0C5JBM8</accession>
<dbReference type="GO" id="GO:0016618">
    <property type="term" value="F:hydroxypyruvate reductase [NAD(P)H] activity"/>
    <property type="evidence" value="ECO:0007669"/>
    <property type="project" value="TreeGrafter"/>
</dbReference>
<dbReference type="GO" id="GO:0051287">
    <property type="term" value="F:NAD binding"/>
    <property type="evidence" value="ECO:0007669"/>
    <property type="project" value="InterPro"/>
</dbReference>
<dbReference type="AlphaFoldDB" id="A0A0C5JBM8"/>
<dbReference type="GO" id="GO:0005829">
    <property type="term" value="C:cytosol"/>
    <property type="evidence" value="ECO:0007669"/>
    <property type="project" value="TreeGrafter"/>
</dbReference>
<dbReference type="PROSITE" id="PS00065">
    <property type="entry name" value="D_2_HYDROXYACID_DH_1"/>
    <property type="match status" value="1"/>
</dbReference>
<evidence type="ECO:0000313" key="8">
    <source>
        <dbReference type="Proteomes" id="UP000061603"/>
    </source>
</evidence>
<dbReference type="FunFam" id="3.40.50.720:FF:000203">
    <property type="entry name" value="D-3-phosphoglycerate dehydrogenase (SerA)"/>
    <property type="match status" value="1"/>
</dbReference>
<dbReference type="HOGENOM" id="CLU_019796_1_2_4"/>
<dbReference type="InterPro" id="IPR006140">
    <property type="entry name" value="D-isomer_DH_NAD-bd"/>
</dbReference>
<evidence type="ECO:0000256" key="1">
    <source>
        <dbReference type="ARBA" id="ARBA00005854"/>
    </source>
</evidence>
<dbReference type="Gene3D" id="3.40.50.720">
    <property type="entry name" value="NAD(P)-binding Rossmann-like Domain"/>
    <property type="match status" value="2"/>
</dbReference>
<dbReference type="Proteomes" id="UP000061603">
    <property type="component" value="Chromosome"/>
</dbReference>
<dbReference type="InterPro" id="IPR029752">
    <property type="entry name" value="D-isomer_DH_CS1"/>
</dbReference>
<reference evidence="7 8" key="1">
    <citation type="journal article" date="2015" name="Genome Announc.">
        <title>Complete Genome Sequence of a Novel Bacterium within the Family Rhodocyclaceae That Degrades Polycyclic Aromatic Hydrocarbons.</title>
        <authorList>
            <person name="Singleton D.R."/>
            <person name="Dickey A.N."/>
            <person name="Scholl E.H."/>
            <person name="Wright F.A."/>
            <person name="Aitken M.D."/>
        </authorList>
    </citation>
    <scope>NUCLEOTIDE SEQUENCE [LARGE SCALE GENOMIC DNA]</scope>
    <source>
        <strain evidence="8">PG1-Ca6</strain>
    </source>
</reference>
<sequence>MKPKVLVTRKFFPELVVRLQEHFEVDDHASNEALDPVELKARLADKAGVLLSVADPLTAESIAAAPQLRAACNVGVGYNNIDVAACTRAGIMVTNTPDVLTETTADLTWALLMAVSRRLPMAERWLREGHWGAWRYDLWLGTDVHHATLGIFGMGRIGQALARRAAGFGMKTIYHNRARLPADIEAQHNATWVDKETLLREADFVVLLLPYSPVVQHYIGAAELSLMKPTAHLVNVARGGIVDDAALITALRERRICGAGVDVFEGEPKFNPDFLALDNVVLTPHIGSASYQARMAMGMRAVDNLIEALTGKRPRDCVNSEVFAAA</sequence>
<feature type="domain" description="D-isomer specific 2-hydroxyacid dehydrogenase catalytic" evidence="5">
    <location>
        <begin position="5"/>
        <end position="319"/>
    </location>
</feature>
<keyword evidence="3" id="KW-0520">NAD</keyword>
<evidence type="ECO:0000313" key="7">
    <source>
        <dbReference type="EMBL" id="AJP49129.1"/>
    </source>
</evidence>
<dbReference type="CDD" id="cd05301">
    <property type="entry name" value="GDH"/>
    <property type="match status" value="1"/>
</dbReference>
<comment type="similarity">
    <text evidence="1 4">Belongs to the D-isomer specific 2-hydroxyacid dehydrogenase family.</text>
</comment>
<dbReference type="Pfam" id="PF00389">
    <property type="entry name" value="2-Hacid_dh"/>
    <property type="match status" value="1"/>
</dbReference>
<evidence type="ECO:0000256" key="2">
    <source>
        <dbReference type="ARBA" id="ARBA00023002"/>
    </source>
</evidence>
<dbReference type="PANTHER" id="PTHR10996:SF283">
    <property type="entry name" value="GLYOXYLATE_HYDROXYPYRUVATE REDUCTASE B"/>
    <property type="match status" value="1"/>
</dbReference>
<feature type="domain" description="D-isomer specific 2-hydroxyacid dehydrogenase NAD-binding" evidence="6">
    <location>
        <begin position="110"/>
        <end position="287"/>
    </location>
</feature>
<evidence type="ECO:0000259" key="5">
    <source>
        <dbReference type="Pfam" id="PF00389"/>
    </source>
</evidence>
<protein>
    <submittedName>
        <fullName evidence="7">2-hydroxyacid dehydrogenase</fullName>
    </submittedName>
</protein>
<dbReference type="Pfam" id="PF02826">
    <property type="entry name" value="2-Hacid_dh_C"/>
    <property type="match status" value="1"/>
</dbReference>
<gene>
    <name evidence="7" type="ORF">PG1C_13185</name>
</gene>
<dbReference type="InterPro" id="IPR006139">
    <property type="entry name" value="D-isomer_2_OHA_DH_cat_dom"/>
</dbReference>
<dbReference type="PANTHER" id="PTHR10996">
    <property type="entry name" value="2-HYDROXYACID DEHYDROGENASE-RELATED"/>
    <property type="match status" value="1"/>
</dbReference>
<evidence type="ECO:0000256" key="4">
    <source>
        <dbReference type="RuleBase" id="RU003719"/>
    </source>
</evidence>
<name>A0A0C5JBM8_9PROT</name>
<dbReference type="SUPFAM" id="SSF51735">
    <property type="entry name" value="NAD(P)-binding Rossmann-fold domains"/>
    <property type="match status" value="1"/>
</dbReference>
<organism evidence="7 8">
    <name type="scientific">Rugosibacter aromaticivorans</name>
    <dbReference type="NCBI Taxonomy" id="1565605"/>
    <lineage>
        <taxon>Bacteria</taxon>
        <taxon>Pseudomonadati</taxon>
        <taxon>Pseudomonadota</taxon>
        <taxon>Betaproteobacteria</taxon>
        <taxon>Nitrosomonadales</taxon>
        <taxon>Sterolibacteriaceae</taxon>
        <taxon>Rugosibacter</taxon>
    </lineage>
</organism>
<dbReference type="PATRIC" id="fig|1565605.3.peg.2793"/>
<dbReference type="EMBL" id="CP010554">
    <property type="protein sequence ID" value="AJP49129.1"/>
    <property type="molecule type" value="Genomic_DNA"/>
</dbReference>
<keyword evidence="8" id="KW-1185">Reference proteome</keyword>
<keyword evidence="2 4" id="KW-0560">Oxidoreductase</keyword>
<evidence type="ECO:0000256" key="3">
    <source>
        <dbReference type="ARBA" id="ARBA00023027"/>
    </source>
</evidence>
<dbReference type="GO" id="GO:0030267">
    <property type="term" value="F:glyoxylate reductase (NADPH) activity"/>
    <property type="evidence" value="ECO:0007669"/>
    <property type="project" value="TreeGrafter"/>
</dbReference>